<keyword evidence="4 10" id="KW-0547">Nucleotide-binding</keyword>
<dbReference type="InterPro" id="IPR051046">
    <property type="entry name" value="MurCDEF_CellWall_CoF430Synth"/>
</dbReference>
<comment type="pathway">
    <text evidence="10 11">Cell wall biogenesis; peptidoglycan biosynthesis.</text>
</comment>
<protein>
    <recommendedName>
        <fullName evidence="10 11">UDP-N-acetylmuramoyl-tripeptide--D-alanyl-D-alanine ligase</fullName>
        <ecNumber evidence="10 11">6.3.2.10</ecNumber>
    </recommendedName>
    <alternativeName>
        <fullName evidence="10">D-alanyl-D-alanine-adding enzyme</fullName>
    </alternativeName>
</protein>
<comment type="function">
    <text evidence="10 11">Involved in cell wall formation. Catalyzes the final step in the synthesis of UDP-N-acetylmuramoyl-pentapeptide, the precursor of murein.</text>
</comment>
<dbReference type="OrthoDB" id="9801978at2"/>
<organism evidence="15 16">
    <name type="scientific">Pseudoalteromonas piscicida</name>
    <dbReference type="NCBI Taxonomy" id="43662"/>
    <lineage>
        <taxon>Bacteria</taxon>
        <taxon>Pseudomonadati</taxon>
        <taxon>Pseudomonadota</taxon>
        <taxon>Gammaproteobacteria</taxon>
        <taxon>Alteromonadales</taxon>
        <taxon>Pseudoalteromonadaceae</taxon>
        <taxon>Pseudoalteromonas</taxon>
    </lineage>
</organism>
<feature type="binding site" evidence="10">
    <location>
        <begin position="108"/>
        <end position="114"/>
    </location>
    <ligand>
        <name>ATP</name>
        <dbReference type="ChEBI" id="CHEBI:30616"/>
    </ligand>
</feature>
<dbReference type="EC" id="6.3.2.10" evidence="10 11"/>
<keyword evidence="2 10" id="KW-0436">Ligase</keyword>
<dbReference type="UniPathway" id="UPA00219"/>
<evidence type="ECO:0000259" key="14">
    <source>
        <dbReference type="Pfam" id="PF08245"/>
    </source>
</evidence>
<evidence type="ECO:0000256" key="7">
    <source>
        <dbReference type="ARBA" id="ARBA00022984"/>
    </source>
</evidence>
<keyword evidence="9 10" id="KW-0961">Cell wall biogenesis/degradation</keyword>
<dbReference type="GO" id="GO:0005737">
    <property type="term" value="C:cytoplasm"/>
    <property type="evidence" value="ECO:0007669"/>
    <property type="project" value="UniProtKB-SubCell"/>
</dbReference>
<dbReference type="InterPro" id="IPR035911">
    <property type="entry name" value="MurE/MurF_N"/>
</dbReference>
<evidence type="ECO:0000313" key="15">
    <source>
        <dbReference type="EMBL" id="PCK33562.1"/>
    </source>
</evidence>
<dbReference type="EMBL" id="NKHF01000005">
    <property type="protein sequence ID" value="PCK33562.1"/>
    <property type="molecule type" value="Genomic_DNA"/>
</dbReference>
<dbReference type="GO" id="GO:0071555">
    <property type="term" value="P:cell wall organization"/>
    <property type="evidence" value="ECO:0007669"/>
    <property type="project" value="UniProtKB-KW"/>
</dbReference>
<dbReference type="HAMAP" id="MF_02019">
    <property type="entry name" value="MurF"/>
    <property type="match status" value="1"/>
</dbReference>
<evidence type="ECO:0000256" key="8">
    <source>
        <dbReference type="ARBA" id="ARBA00023306"/>
    </source>
</evidence>
<feature type="domain" description="Mur ligase N-terminal catalytic" evidence="12">
    <location>
        <begin position="25"/>
        <end position="81"/>
    </location>
</feature>
<dbReference type="Gene3D" id="3.40.1390.10">
    <property type="entry name" value="MurE/MurF, N-terminal domain"/>
    <property type="match status" value="1"/>
</dbReference>
<evidence type="ECO:0000313" key="16">
    <source>
        <dbReference type="Proteomes" id="UP000228621"/>
    </source>
</evidence>
<dbReference type="InterPro" id="IPR036615">
    <property type="entry name" value="Mur_ligase_C_dom_sf"/>
</dbReference>
<dbReference type="SUPFAM" id="SSF53244">
    <property type="entry name" value="MurD-like peptide ligases, peptide-binding domain"/>
    <property type="match status" value="1"/>
</dbReference>
<evidence type="ECO:0000256" key="4">
    <source>
        <dbReference type="ARBA" id="ARBA00022741"/>
    </source>
</evidence>
<comment type="catalytic activity">
    <reaction evidence="10 11">
        <text>D-alanyl-D-alanine + UDP-N-acetyl-alpha-D-muramoyl-L-alanyl-gamma-D-glutamyl-meso-2,6-diaminopimelate + ATP = UDP-N-acetyl-alpha-D-muramoyl-L-alanyl-gamma-D-glutamyl-meso-2,6-diaminopimeloyl-D-alanyl-D-alanine + ADP + phosphate + H(+)</text>
        <dbReference type="Rhea" id="RHEA:28374"/>
        <dbReference type="ChEBI" id="CHEBI:15378"/>
        <dbReference type="ChEBI" id="CHEBI:30616"/>
        <dbReference type="ChEBI" id="CHEBI:43474"/>
        <dbReference type="ChEBI" id="CHEBI:57822"/>
        <dbReference type="ChEBI" id="CHEBI:61386"/>
        <dbReference type="ChEBI" id="CHEBI:83905"/>
        <dbReference type="ChEBI" id="CHEBI:456216"/>
        <dbReference type="EC" id="6.3.2.10"/>
    </reaction>
</comment>
<evidence type="ECO:0000256" key="11">
    <source>
        <dbReference type="RuleBase" id="RU004136"/>
    </source>
</evidence>
<dbReference type="Pfam" id="PF02875">
    <property type="entry name" value="Mur_ligase_C"/>
    <property type="match status" value="1"/>
</dbReference>
<dbReference type="InterPro" id="IPR036565">
    <property type="entry name" value="Mur-like_cat_sf"/>
</dbReference>
<dbReference type="InterPro" id="IPR005863">
    <property type="entry name" value="UDP-N-AcMur_synth"/>
</dbReference>
<comment type="similarity">
    <text evidence="10">Belongs to the MurCDEF family. MurF subfamily.</text>
</comment>
<keyword evidence="6 10" id="KW-0133">Cell shape</keyword>
<dbReference type="Gene3D" id="3.90.190.20">
    <property type="entry name" value="Mur ligase, C-terminal domain"/>
    <property type="match status" value="1"/>
</dbReference>
<evidence type="ECO:0000259" key="12">
    <source>
        <dbReference type="Pfam" id="PF01225"/>
    </source>
</evidence>
<keyword evidence="5 10" id="KW-0067">ATP-binding</keyword>
<keyword evidence="16" id="KW-1185">Reference proteome</keyword>
<accession>A0A2A5JVQ8</accession>
<feature type="domain" description="Mur ligase C-terminal" evidence="13">
    <location>
        <begin position="316"/>
        <end position="438"/>
    </location>
</feature>
<dbReference type="RefSeq" id="WP_099640314.1">
    <property type="nucleotide sequence ID" value="NZ_NKHF01000005.1"/>
</dbReference>
<dbReference type="SUPFAM" id="SSF53623">
    <property type="entry name" value="MurD-like peptide ligases, catalytic domain"/>
    <property type="match status" value="1"/>
</dbReference>
<dbReference type="Gene3D" id="3.40.1190.10">
    <property type="entry name" value="Mur-like, catalytic domain"/>
    <property type="match status" value="1"/>
</dbReference>
<evidence type="ECO:0000256" key="10">
    <source>
        <dbReference type="HAMAP-Rule" id="MF_02019"/>
    </source>
</evidence>
<dbReference type="InterPro" id="IPR000713">
    <property type="entry name" value="Mur_ligase_N"/>
</dbReference>
<keyword evidence="7 10" id="KW-0573">Peptidoglycan synthesis</keyword>
<keyword evidence="3 10" id="KW-0132">Cell division</keyword>
<evidence type="ECO:0000256" key="3">
    <source>
        <dbReference type="ARBA" id="ARBA00022618"/>
    </source>
</evidence>
<evidence type="ECO:0000256" key="1">
    <source>
        <dbReference type="ARBA" id="ARBA00022490"/>
    </source>
</evidence>
<dbReference type="PANTHER" id="PTHR43024:SF1">
    <property type="entry name" value="UDP-N-ACETYLMURAMOYL-TRIPEPTIDE--D-ALANYL-D-ALANINE LIGASE"/>
    <property type="match status" value="1"/>
</dbReference>
<reference evidence="16" key="1">
    <citation type="journal article" date="2019" name="Genome Announc.">
        <title>Draft Genome Sequence of Pseudoalteromonas piscicida Strain 36Y ROTHPW, an Hypersaline Seawater Isolate from the South Coast of Sonora, Mexico.</title>
        <authorList>
            <person name="Sanchez-Diaz R."/>
            <person name="Molina-Garza Z.J."/>
            <person name="Cruz-Suarez L.E."/>
            <person name="Selvin J."/>
            <person name="Kiran G.S."/>
            <person name="Ibarra-Gamez J.C."/>
            <person name="Gomez-Gil B."/>
            <person name="Galaviz-Silva L."/>
        </authorList>
    </citation>
    <scope>NUCLEOTIDE SEQUENCE [LARGE SCALE GENOMIC DNA]</scope>
    <source>
        <strain evidence="16">36Y_RITHPW</strain>
    </source>
</reference>
<dbReference type="AlphaFoldDB" id="A0A2A5JVQ8"/>
<dbReference type="Proteomes" id="UP000228621">
    <property type="component" value="Unassembled WGS sequence"/>
</dbReference>
<dbReference type="GO" id="GO:0005524">
    <property type="term" value="F:ATP binding"/>
    <property type="evidence" value="ECO:0007669"/>
    <property type="project" value="UniProtKB-UniRule"/>
</dbReference>
<keyword evidence="1 10" id="KW-0963">Cytoplasm</keyword>
<dbReference type="Pfam" id="PF08245">
    <property type="entry name" value="Mur_ligase_M"/>
    <property type="match status" value="1"/>
</dbReference>
<evidence type="ECO:0000259" key="13">
    <source>
        <dbReference type="Pfam" id="PF02875"/>
    </source>
</evidence>
<feature type="domain" description="Mur ligase central" evidence="14">
    <location>
        <begin position="106"/>
        <end position="293"/>
    </location>
</feature>
<dbReference type="GO" id="GO:0008360">
    <property type="term" value="P:regulation of cell shape"/>
    <property type="evidence" value="ECO:0007669"/>
    <property type="project" value="UniProtKB-KW"/>
</dbReference>
<dbReference type="InterPro" id="IPR004101">
    <property type="entry name" value="Mur_ligase_C"/>
</dbReference>
<dbReference type="Pfam" id="PF01225">
    <property type="entry name" value="Mur_ligase"/>
    <property type="match status" value="1"/>
</dbReference>
<evidence type="ECO:0000256" key="2">
    <source>
        <dbReference type="ARBA" id="ARBA00022598"/>
    </source>
</evidence>
<evidence type="ECO:0000256" key="5">
    <source>
        <dbReference type="ARBA" id="ARBA00022840"/>
    </source>
</evidence>
<dbReference type="InterPro" id="IPR013221">
    <property type="entry name" value="Mur_ligase_cen"/>
</dbReference>
<dbReference type="SUPFAM" id="SSF63418">
    <property type="entry name" value="MurE/MurF N-terminal domain"/>
    <property type="match status" value="1"/>
</dbReference>
<evidence type="ECO:0000256" key="6">
    <source>
        <dbReference type="ARBA" id="ARBA00022960"/>
    </source>
</evidence>
<comment type="subcellular location">
    <subcellularLocation>
        <location evidence="10 11">Cytoplasm</location>
    </subcellularLocation>
</comment>
<keyword evidence="8 10" id="KW-0131">Cell cycle</keyword>
<name>A0A2A5JVQ8_PSEO7</name>
<dbReference type="GO" id="GO:0008766">
    <property type="term" value="F:UDP-N-acetylmuramoylalanyl-D-glutamyl-2,6-diaminopimelate-D-alanyl-D-alanine ligase activity"/>
    <property type="evidence" value="ECO:0007669"/>
    <property type="project" value="RHEA"/>
</dbReference>
<dbReference type="PANTHER" id="PTHR43024">
    <property type="entry name" value="UDP-N-ACETYLMURAMOYL-TRIPEPTIDE--D-ALANYL-D-ALANINE LIGASE"/>
    <property type="match status" value="1"/>
</dbReference>
<comment type="caution">
    <text evidence="15">The sequence shown here is derived from an EMBL/GenBank/DDBJ whole genome shotgun (WGS) entry which is preliminary data.</text>
</comment>
<sequence>MIKMDFSWLAAVLTTPYDGENLAVANINTDTRTIQPGEVFLALKGPNFDGHRFLAVAKERGAIAAIVSSRDEDIDLVQFVVDDTRIALGQIGKAVIDIVAPKTIAITGSVGKTTVKEMCAAILAQKGKVLATKGNFNNDIGVPLTLLRLSEDDQYAVVELGANHLGEIAYTTALVSPDVATVCNVAPAHIEGFGSIDGVGKAKGEIFSGLKADGVAVINADSDYAQMWQENLTVTNMKRYSLQESLDTWVEDVELDELARPSFTLCRGTQRASVSLPLSGQHNVGNALIAAALTTELGASLAEVASGLAQMSEVKGRVNMIQVSDTLRVVDDTYNANVKSVNAAIDLLASMSGYKVLALGDMAELGEDAREYHREVGEYAKQQGIDELFSLGVLSSSASNVFEKPNRHFSTRENLLKALKVVLAEQSGQCTVIVKGSRSARMELLVEELVNAGQSDSETGEVTC</sequence>
<proteinExistence type="inferred from homology"/>
<evidence type="ECO:0000256" key="9">
    <source>
        <dbReference type="ARBA" id="ARBA00023316"/>
    </source>
</evidence>
<gene>
    <name evidence="10 15" type="primary">murF</name>
    <name evidence="15" type="ORF">CEX98_01160</name>
</gene>
<dbReference type="NCBIfam" id="TIGR01143">
    <property type="entry name" value="murF"/>
    <property type="match status" value="1"/>
</dbReference>
<dbReference type="GO" id="GO:0051301">
    <property type="term" value="P:cell division"/>
    <property type="evidence" value="ECO:0007669"/>
    <property type="project" value="UniProtKB-KW"/>
</dbReference>
<dbReference type="GO" id="GO:0047480">
    <property type="term" value="F:UDP-N-acetylmuramoyl-tripeptide-D-alanyl-D-alanine ligase activity"/>
    <property type="evidence" value="ECO:0007669"/>
    <property type="project" value="UniProtKB-UniRule"/>
</dbReference>
<dbReference type="GO" id="GO:0009252">
    <property type="term" value="P:peptidoglycan biosynthetic process"/>
    <property type="evidence" value="ECO:0007669"/>
    <property type="project" value="UniProtKB-UniRule"/>
</dbReference>